<keyword evidence="8" id="KW-1185">Reference proteome</keyword>
<dbReference type="PROSITE" id="PS50102">
    <property type="entry name" value="RRM"/>
    <property type="match status" value="1"/>
</dbReference>
<name>A0A0Q3RLJ1_BRADI</name>
<dbReference type="OrthoDB" id="439808at2759"/>
<reference evidence="6" key="2">
    <citation type="submission" date="2017-06" db="EMBL/GenBank/DDBJ databases">
        <title>WGS assembly of Brachypodium distachyon.</title>
        <authorList>
            <consortium name="The International Brachypodium Initiative"/>
            <person name="Lucas S."/>
            <person name="Harmon-Smith M."/>
            <person name="Lail K."/>
            <person name="Tice H."/>
            <person name="Grimwood J."/>
            <person name="Bruce D."/>
            <person name="Barry K."/>
            <person name="Shu S."/>
            <person name="Lindquist E."/>
            <person name="Wang M."/>
            <person name="Pitluck S."/>
            <person name="Vogel J.P."/>
            <person name="Garvin D.F."/>
            <person name="Mockler T.C."/>
            <person name="Schmutz J."/>
            <person name="Rokhsar D."/>
            <person name="Bevan M.W."/>
        </authorList>
    </citation>
    <scope>NUCLEOTIDE SEQUENCE</scope>
    <source>
        <strain evidence="6">Bd21</strain>
    </source>
</reference>
<keyword evidence="1 3" id="KW-0694">RNA-binding</keyword>
<accession>A0A0Q3RLJ1</accession>
<proteinExistence type="predicted"/>
<dbReference type="EnsemblPlants" id="KQK13778">
    <property type="protein sequence ID" value="KQK13778"/>
    <property type="gene ID" value="BRADI_1g12451v3"/>
</dbReference>
<dbReference type="Proteomes" id="UP000008810">
    <property type="component" value="Chromosome 1"/>
</dbReference>
<dbReference type="Gene3D" id="4.10.60.10">
    <property type="entry name" value="Zinc finger, CCHC-type"/>
    <property type="match status" value="1"/>
</dbReference>
<dbReference type="InterPro" id="IPR000504">
    <property type="entry name" value="RRM_dom"/>
</dbReference>
<dbReference type="Pfam" id="PF00098">
    <property type="entry name" value="zf-CCHC"/>
    <property type="match status" value="1"/>
</dbReference>
<evidence type="ECO:0000313" key="6">
    <source>
        <dbReference type="EMBL" id="KQK13778.1"/>
    </source>
</evidence>
<dbReference type="Gramene" id="KQK13778">
    <property type="protein sequence ID" value="KQK13778"/>
    <property type="gene ID" value="BRADI_1g12451v3"/>
</dbReference>
<evidence type="ECO:0008006" key="9">
    <source>
        <dbReference type="Google" id="ProtNLM"/>
    </source>
</evidence>
<evidence type="ECO:0000313" key="8">
    <source>
        <dbReference type="Proteomes" id="UP000008810"/>
    </source>
</evidence>
<keyword evidence="2" id="KW-0863">Zinc-finger</keyword>
<dbReference type="PANTHER" id="PTHR48028">
    <property type="entry name" value="GLYCINE-RICH RNA-BINDING PROTEIN RZ1A"/>
    <property type="match status" value="1"/>
</dbReference>
<dbReference type="STRING" id="15368.A0A0Q3RLJ1"/>
<dbReference type="SMART" id="SM00343">
    <property type="entry name" value="ZnF_C2HC"/>
    <property type="match status" value="1"/>
</dbReference>
<dbReference type="PROSITE" id="PS50158">
    <property type="entry name" value="ZF_CCHC"/>
    <property type="match status" value="1"/>
</dbReference>
<evidence type="ECO:0000256" key="1">
    <source>
        <dbReference type="ARBA" id="ARBA00022884"/>
    </source>
</evidence>
<gene>
    <name evidence="6" type="ORF">BRADI_1g12451v3</name>
</gene>
<keyword evidence="2" id="KW-0479">Metal-binding</keyword>
<protein>
    <recommendedName>
        <fullName evidence="9">RRM domain-containing protein</fullName>
    </recommendedName>
</protein>
<dbReference type="GO" id="GO:0003723">
    <property type="term" value="F:RNA binding"/>
    <property type="evidence" value="ECO:0007669"/>
    <property type="project" value="UniProtKB-UniRule"/>
</dbReference>
<dbReference type="InParanoid" id="A0A0Q3RLJ1"/>
<sequence>MAGKEESQIFVGGLSWCTTERTVEGAFRRFGKIVHVQVITERHTGRSRGFGFVIFSDPRAAIDAIMWMHNQELDGHTITVFWANPKVDNADGGRDGYCGSGRAAGFGGGCCFACGRPGHWAPDCPDAGRCSGRFHRSWRLLLRGEAVSPEFDMPRVVIVLATGPEVQMDVGTMGICVGEAARGAGCVASAAVMAGAPRGGVGTGGVEGGDTEGVSRGGRGCDREQIVTTTVRFSRVIV</sequence>
<dbReference type="InterPro" id="IPR035979">
    <property type="entry name" value="RBD_domain_sf"/>
</dbReference>
<dbReference type="GO" id="GO:0008270">
    <property type="term" value="F:zinc ion binding"/>
    <property type="evidence" value="ECO:0007669"/>
    <property type="project" value="UniProtKB-KW"/>
</dbReference>
<dbReference type="Pfam" id="PF00076">
    <property type="entry name" value="RRM_1"/>
    <property type="match status" value="1"/>
</dbReference>
<dbReference type="SUPFAM" id="SSF54928">
    <property type="entry name" value="RNA-binding domain, RBD"/>
    <property type="match status" value="1"/>
</dbReference>
<reference evidence="7" key="3">
    <citation type="submission" date="2018-08" db="UniProtKB">
        <authorList>
            <consortium name="EnsemblPlants"/>
        </authorList>
    </citation>
    <scope>IDENTIFICATION</scope>
    <source>
        <strain evidence="7">cv. Bd21</strain>
    </source>
</reference>
<reference evidence="6 7" key="1">
    <citation type="journal article" date="2010" name="Nature">
        <title>Genome sequencing and analysis of the model grass Brachypodium distachyon.</title>
        <authorList>
            <consortium name="International Brachypodium Initiative"/>
        </authorList>
    </citation>
    <scope>NUCLEOTIDE SEQUENCE [LARGE SCALE GENOMIC DNA]</scope>
    <source>
        <strain evidence="6 7">Bd21</strain>
    </source>
</reference>
<keyword evidence="2" id="KW-0862">Zinc</keyword>
<dbReference type="AlphaFoldDB" id="A0A0Q3RLJ1"/>
<evidence type="ECO:0000256" key="3">
    <source>
        <dbReference type="PROSITE-ProRule" id="PRU00176"/>
    </source>
</evidence>
<dbReference type="Gene3D" id="3.30.70.330">
    <property type="match status" value="1"/>
</dbReference>
<organism evidence="6">
    <name type="scientific">Brachypodium distachyon</name>
    <name type="common">Purple false brome</name>
    <name type="synonym">Trachynia distachya</name>
    <dbReference type="NCBI Taxonomy" id="15368"/>
    <lineage>
        <taxon>Eukaryota</taxon>
        <taxon>Viridiplantae</taxon>
        <taxon>Streptophyta</taxon>
        <taxon>Embryophyta</taxon>
        <taxon>Tracheophyta</taxon>
        <taxon>Spermatophyta</taxon>
        <taxon>Magnoliopsida</taxon>
        <taxon>Liliopsida</taxon>
        <taxon>Poales</taxon>
        <taxon>Poaceae</taxon>
        <taxon>BOP clade</taxon>
        <taxon>Pooideae</taxon>
        <taxon>Stipodae</taxon>
        <taxon>Brachypodieae</taxon>
        <taxon>Brachypodium</taxon>
    </lineage>
</organism>
<dbReference type="EMBL" id="CM000880">
    <property type="protein sequence ID" value="KQK13778.1"/>
    <property type="molecule type" value="Genomic_DNA"/>
</dbReference>
<feature type="domain" description="RRM" evidence="4">
    <location>
        <begin position="7"/>
        <end position="85"/>
    </location>
</feature>
<evidence type="ECO:0000259" key="4">
    <source>
        <dbReference type="PROSITE" id="PS50102"/>
    </source>
</evidence>
<evidence type="ECO:0000313" key="7">
    <source>
        <dbReference type="EnsemblPlants" id="KQK13778"/>
    </source>
</evidence>
<dbReference type="InterPro" id="IPR001878">
    <property type="entry name" value="Znf_CCHC"/>
</dbReference>
<evidence type="ECO:0000259" key="5">
    <source>
        <dbReference type="PROSITE" id="PS50158"/>
    </source>
</evidence>
<dbReference type="InterPro" id="IPR012677">
    <property type="entry name" value="Nucleotide-bd_a/b_plait_sf"/>
</dbReference>
<evidence type="ECO:0000256" key="2">
    <source>
        <dbReference type="PROSITE-ProRule" id="PRU00047"/>
    </source>
</evidence>
<feature type="domain" description="CCHC-type" evidence="5">
    <location>
        <begin position="111"/>
        <end position="126"/>
    </location>
</feature>
<dbReference type="InterPro" id="IPR051106">
    <property type="entry name" value="RNA-bind/splicing_reg"/>
</dbReference>
<dbReference type="SMART" id="SM00360">
    <property type="entry name" value="RRM"/>
    <property type="match status" value="1"/>
</dbReference>
<dbReference type="PANTHER" id="PTHR48028:SF2">
    <property type="entry name" value="GLYCINE-RICH RNA-BINDING PROTEIN RZ1A"/>
    <property type="match status" value="1"/>
</dbReference>